<organism evidence="1 2">
    <name type="scientific">Ficus carica</name>
    <name type="common">Common fig</name>
    <dbReference type="NCBI Taxonomy" id="3494"/>
    <lineage>
        <taxon>Eukaryota</taxon>
        <taxon>Viridiplantae</taxon>
        <taxon>Streptophyta</taxon>
        <taxon>Embryophyta</taxon>
        <taxon>Tracheophyta</taxon>
        <taxon>Spermatophyta</taxon>
        <taxon>Magnoliopsida</taxon>
        <taxon>eudicotyledons</taxon>
        <taxon>Gunneridae</taxon>
        <taxon>Pentapetalae</taxon>
        <taxon>rosids</taxon>
        <taxon>fabids</taxon>
        <taxon>Rosales</taxon>
        <taxon>Moraceae</taxon>
        <taxon>Ficeae</taxon>
        <taxon>Ficus</taxon>
    </lineage>
</organism>
<keyword evidence="2" id="KW-1185">Reference proteome</keyword>
<reference evidence="1" key="1">
    <citation type="submission" date="2023-07" db="EMBL/GenBank/DDBJ databases">
        <title>draft genome sequence of fig (Ficus carica).</title>
        <authorList>
            <person name="Takahashi T."/>
            <person name="Nishimura K."/>
        </authorList>
    </citation>
    <scope>NUCLEOTIDE SEQUENCE</scope>
</reference>
<dbReference type="Proteomes" id="UP001187192">
    <property type="component" value="Unassembled WGS sequence"/>
</dbReference>
<proteinExistence type="predicted"/>
<evidence type="ECO:0000313" key="1">
    <source>
        <dbReference type="EMBL" id="GMN32820.1"/>
    </source>
</evidence>
<name>A0AA87ZIT6_FICCA</name>
<gene>
    <name evidence="1" type="ORF">TIFTF001_003854</name>
</gene>
<evidence type="ECO:0000313" key="2">
    <source>
        <dbReference type="Proteomes" id="UP001187192"/>
    </source>
</evidence>
<sequence>MAERDPTRSRMTATLNKKTKICRHRLPLRLSATTPTRYWCAVFVVADQGLVSVVRRGPACTQNRPTGAWASEDARAKPGHLAEWGARLDQTIRGRLQAVIRGSFHVGLHGCVLRATPGGGYGEEGLCGQVADYHANQQCKTQGLGRVGHCYREPRGLGTQGSESVHFLLIEAIKRLGKRFPTSLRLRCRIVKVDPVTMSKAWLSMMGGLHCCGFCWVFSSISGGKGAAIALIFFFNLQQNGGCDSDLVVVILPPSHGRQRWWAASNSGLGSGLD</sequence>
<protein>
    <submittedName>
        <fullName evidence="1">Uncharacterized protein</fullName>
    </submittedName>
</protein>
<dbReference type="AlphaFoldDB" id="A0AA87ZIT6"/>
<dbReference type="EMBL" id="BTGU01000003">
    <property type="protein sequence ID" value="GMN32820.1"/>
    <property type="molecule type" value="Genomic_DNA"/>
</dbReference>
<comment type="caution">
    <text evidence="1">The sequence shown here is derived from an EMBL/GenBank/DDBJ whole genome shotgun (WGS) entry which is preliminary data.</text>
</comment>
<accession>A0AA87ZIT6</accession>